<reference evidence="1 2" key="1">
    <citation type="submission" date="2024-06" db="EMBL/GenBank/DDBJ databases">
        <authorList>
            <person name="Li F."/>
        </authorList>
    </citation>
    <scope>NUCLEOTIDE SEQUENCE [LARGE SCALE GENOMIC DNA]</scope>
    <source>
        <strain evidence="1 2">GXAS 311</strain>
    </source>
</reference>
<dbReference type="InterPro" id="IPR046947">
    <property type="entry name" value="LytR-like"/>
</dbReference>
<dbReference type="Pfam" id="PF04397">
    <property type="entry name" value="LytTR"/>
    <property type="match status" value="1"/>
</dbReference>
<dbReference type="PROSITE" id="PS50110">
    <property type="entry name" value="RESPONSE_REGULATORY"/>
    <property type="match status" value="1"/>
</dbReference>
<keyword evidence="2" id="KW-1185">Reference proteome</keyword>
<dbReference type="EMBL" id="JBEVCJ010000035">
    <property type="protein sequence ID" value="MET1257121.1"/>
    <property type="molecule type" value="Genomic_DNA"/>
</dbReference>
<proteinExistence type="predicted"/>
<dbReference type="InterPro" id="IPR011006">
    <property type="entry name" value="CheY-like_superfamily"/>
</dbReference>
<dbReference type="InterPro" id="IPR001789">
    <property type="entry name" value="Sig_transdc_resp-reg_receiver"/>
</dbReference>
<dbReference type="GO" id="GO:0003677">
    <property type="term" value="F:DNA binding"/>
    <property type="evidence" value="ECO:0007669"/>
    <property type="project" value="UniProtKB-KW"/>
</dbReference>
<evidence type="ECO:0000313" key="1">
    <source>
        <dbReference type="EMBL" id="MET1257121.1"/>
    </source>
</evidence>
<protein>
    <submittedName>
        <fullName evidence="1">LytTR family DNA-binding domain-containing protein</fullName>
    </submittedName>
</protein>
<organism evidence="1 2">
    <name type="scientific">Aliikangiella maris</name>
    <dbReference type="NCBI Taxonomy" id="3162458"/>
    <lineage>
        <taxon>Bacteria</taxon>
        <taxon>Pseudomonadati</taxon>
        <taxon>Pseudomonadota</taxon>
        <taxon>Gammaproteobacteria</taxon>
        <taxon>Oceanospirillales</taxon>
        <taxon>Pleioneaceae</taxon>
        <taxon>Aliikangiella</taxon>
    </lineage>
</organism>
<dbReference type="PROSITE" id="PS50930">
    <property type="entry name" value="HTH_LYTTR"/>
    <property type="match status" value="1"/>
</dbReference>
<dbReference type="SMART" id="SM00448">
    <property type="entry name" value="REC"/>
    <property type="match status" value="1"/>
</dbReference>
<dbReference type="InterPro" id="IPR007492">
    <property type="entry name" value="LytTR_DNA-bd_dom"/>
</dbReference>
<gene>
    <name evidence="1" type="ORF">ABVT43_18400</name>
</gene>
<dbReference type="SMART" id="SM00850">
    <property type="entry name" value="LytTR"/>
    <property type="match status" value="1"/>
</dbReference>
<dbReference type="PANTHER" id="PTHR37299">
    <property type="entry name" value="TRANSCRIPTIONAL REGULATOR-RELATED"/>
    <property type="match status" value="1"/>
</dbReference>
<dbReference type="Proteomes" id="UP001548189">
    <property type="component" value="Unassembled WGS sequence"/>
</dbReference>
<dbReference type="Pfam" id="PF00072">
    <property type="entry name" value="Response_reg"/>
    <property type="match status" value="1"/>
</dbReference>
<dbReference type="PANTHER" id="PTHR37299:SF1">
    <property type="entry name" value="STAGE 0 SPORULATION PROTEIN A HOMOLOG"/>
    <property type="match status" value="1"/>
</dbReference>
<dbReference type="Gene3D" id="2.40.50.1020">
    <property type="entry name" value="LytTr DNA-binding domain"/>
    <property type="match status" value="1"/>
</dbReference>
<keyword evidence="1" id="KW-0238">DNA-binding</keyword>
<sequence>MNIKILVAEDELILRTSLIKKLNKYWPEAEIIAEESCGLDALKSINELKPDVAFLDIKMGDLTGIQVANNIEHPCHIIFVTAFDKYAIQAFESGALDYLLKPYSDDRLYQCITRTKKLMNSQPSAASPVVEETTLDSGKYLSRLRVKIGSKLWFLPVDDIICFKANGRYVKVVTAEKEALIESSLKTLYEQLSPEYFWQVHRSTIININYLKYVNTDKVEHLQAIMDHLDEPITISRRFNHLFR</sequence>
<comment type="caution">
    <text evidence="1">The sequence shown here is derived from an EMBL/GenBank/DDBJ whole genome shotgun (WGS) entry which is preliminary data.</text>
</comment>
<accession>A0ABV2BYX4</accession>
<dbReference type="Gene3D" id="3.40.50.2300">
    <property type="match status" value="1"/>
</dbReference>
<evidence type="ECO:0000313" key="2">
    <source>
        <dbReference type="Proteomes" id="UP001548189"/>
    </source>
</evidence>
<dbReference type="SUPFAM" id="SSF52172">
    <property type="entry name" value="CheY-like"/>
    <property type="match status" value="1"/>
</dbReference>
<name>A0ABV2BYX4_9GAMM</name>